<dbReference type="eggNOG" id="COG3832">
    <property type="taxonomic scope" value="Bacteria"/>
</dbReference>
<sequence length="157" mass="17019">MSMITNDPSVVDSDAFTVRRTITIAAPPEKVWAAVTQAEHIARWFPQAAVLDELAVGAGGTFTFNGYGAFPVRIEELDPPHVVAYRWGNDNTHAVPIHPDRSTVFRFTLEPVDGGTRLTVVESGFETLTDPGASMESNRGGWDAELDELVAYLEGGS</sequence>
<dbReference type="CDD" id="cd08898">
    <property type="entry name" value="SRPBCC_CalC_Aha1-like_5"/>
    <property type="match status" value="1"/>
</dbReference>
<dbReference type="HOGENOM" id="CLU_108923_2_0_11"/>
<dbReference type="OrthoDB" id="8117292at2"/>
<keyword evidence="4" id="KW-1185">Reference proteome</keyword>
<evidence type="ECO:0000256" key="1">
    <source>
        <dbReference type="ARBA" id="ARBA00006817"/>
    </source>
</evidence>
<dbReference type="STRING" id="446471.Xcel_1866"/>
<dbReference type="InterPro" id="IPR023393">
    <property type="entry name" value="START-like_dom_sf"/>
</dbReference>
<dbReference type="Pfam" id="PF08327">
    <property type="entry name" value="AHSA1"/>
    <property type="match status" value="1"/>
</dbReference>
<dbReference type="KEGG" id="xce:Xcel_1866"/>
<gene>
    <name evidence="3" type="ordered locus">Xcel_1866</name>
</gene>
<dbReference type="SUPFAM" id="SSF55961">
    <property type="entry name" value="Bet v1-like"/>
    <property type="match status" value="1"/>
</dbReference>
<dbReference type="Proteomes" id="UP000002255">
    <property type="component" value="Chromosome"/>
</dbReference>
<dbReference type="RefSeq" id="WP_012878628.1">
    <property type="nucleotide sequence ID" value="NC_013530.1"/>
</dbReference>
<dbReference type="EMBL" id="CP001821">
    <property type="protein sequence ID" value="ACZ30886.1"/>
    <property type="molecule type" value="Genomic_DNA"/>
</dbReference>
<evidence type="ECO:0000313" key="3">
    <source>
        <dbReference type="EMBL" id="ACZ30886.1"/>
    </source>
</evidence>
<name>D1BT44_XYLCX</name>
<accession>D1BT44</accession>
<reference evidence="4" key="1">
    <citation type="submission" date="2009-11" db="EMBL/GenBank/DDBJ databases">
        <title>The complete chromosome of Xylanimonas cellulosilytica DSM 15894.</title>
        <authorList>
            <consortium name="US DOE Joint Genome Institute (JGI-PGF)"/>
            <person name="Lucas S."/>
            <person name="Copeland A."/>
            <person name="Lapidus A."/>
            <person name="Glavina del Rio T."/>
            <person name="Dalin E."/>
            <person name="Tice H."/>
            <person name="Bruce D."/>
            <person name="Goodwin L."/>
            <person name="Pitluck S."/>
            <person name="Kyrpides N."/>
            <person name="Mavromatis K."/>
            <person name="Ivanova N."/>
            <person name="Mikhailova N."/>
            <person name="Foster B."/>
            <person name="Clum A."/>
            <person name="Brettin T."/>
            <person name="Detter J.C."/>
            <person name="Han C."/>
            <person name="Larimer F."/>
            <person name="Land M."/>
            <person name="Hauser L."/>
            <person name="Markowitz V."/>
            <person name="Cheng J.F."/>
            <person name="Hugenholtz P."/>
            <person name="Woyke T."/>
            <person name="Wu D."/>
            <person name="Gehrich-Schroeter G."/>
            <person name="Schneider S."/>
            <person name="Pukall S.R."/>
            <person name="Klenk H.P."/>
            <person name="Eisen J.A."/>
        </authorList>
    </citation>
    <scope>NUCLEOTIDE SEQUENCE [LARGE SCALE GENOMIC DNA]</scope>
    <source>
        <strain evidence="4">DSM 15894 / CECT 5975 / LMG 20990 / XIL07</strain>
    </source>
</reference>
<dbReference type="InterPro" id="IPR013538">
    <property type="entry name" value="ASHA1/2-like_C"/>
</dbReference>
<protein>
    <submittedName>
        <fullName evidence="3">Activator of Hsp90 ATPase 1 family protein</fullName>
    </submittedName>
</protein>
<evidence type="ECO:0000259" key="2">
    <source>
        <dbReference type="Pfam" id="PF08327"/>
    </source>
</evidence>
<dbReference type="AlphaFoldDB" id="D1BT44"/>
<feature type="domain" description="Activator of Hsp90 ATPase homologue 1/2-like C-terminal" evidence="2">
    <location>
        <begin position="25"/>
        <end position="154"/>
    </location>
</feature>
<comment type="similarity">
    <text evidence="1">Belongs to the AHA1 family.</text>
</comment>
<evidence type="ECO:0000313" key="4">
    <source>
        <dbReference type="Proteomes" id="UP000002255"/>
    </source>
</evidence>
<dbReference type="Gene3D" id="3.30.530.20">
    <property type="match status" value="1"/>
</dbReference>
<organism evidence="3 4">
    <name type="scientific">Xylanimonas cellulosilytica (strain DSM 15894 / JCM 12276 / CECT 5975 / KCTC 9989 / LMG 20990 / NBRC 107835 / XIL07)</name>
    <dbReference type="NCBI Taxonomy" id="446471"/>
    <lineage>
        <taxon>Bacteria</taxon>
        <taxon>Bacillati</taxon>
        <taxon>Actinomycetota</taxon>
        <taxon>Actinomycetes</taxon>
        <taxon>Micrococcales</taxon>
        <taxon>Promicromonosporaceae</taxon>
        <taxon>Xylanimonas</taxon>
    </lineage>
</organism>
<proteinExistence type="inferred from homology"/>
<reference evidence="3 4" key="2">
    <citation type="journal article" date="2010" name="Stand. Genomic Sci.">
        <title>Complete genome sequence of Xylanimonas cellulosilytica type strain (XIL07).</title>
        <authorList>
            <person name="Foster B."/>
            <person name="Pukall R."/>
            <person name="Abt B."/>
            <person name="Nolan M."/>
            <person name="Glavina Del Rio T."/>
            <person name="Chen F."/>
            <person name="Lucas S."/>
            <person name="Tice H."/>
            <person name="Pitluck S."/>
            <person name="Cheng J.-F."/>
            <person name="Chertkov O."/>
            <person name="Brettin T."/>
            <person name="Han C."/>
            <person name="Detter J.C."/>
            <person name="Bruce D."/>
            <person name="Goodwin L."/>
            <person name="Ivanova N."/>
            <person name="Mavromatis K."/>
            <person name="Pati A."/>
            <person name="Mikhailova N."/>
            <person name="Chen A."/>
            <person name="Palaniappan K."/>
            <person name="Land M."/>
            <person name="Hauser L."/>
            <person name="Chang Y.-J."/>
            <person name="Jeffries C.D."/>
            <person name="Chain P."/>
            <person name="Rohde M."/>
            <person name="Goeker M."/>
            <person name="Bristow J."/>
            <person name="Eisen J.A."/>
            <person name="Markowitz V."/>
            <person name="Hugenholtz P."/>
            <person name="Kyrpides N.C."/>
            <person name="Klenk H.-P."/>
            <person name="Lapidus A."/>
        </authorList>
    </citation>
    <scope>NUCLEOTIDE SEQUENCE [LARGE SCALE GENOMIC DNA]</scope>
    <source>
        <strain evidence="4">DSM 15894 / CECT 5975 / LMG 20990 / XIL07</strain>
    </source>
</reference>